<protein>
    <submittedName>
        <fullName evidence="1">Glycine/sarcosine/betaine reductase selenoprotein B (GRDB)</fullName>
    </submittedName>
</protein>
<name>A0A1T4QF30_9HYPH</name>
<keyword evidence="2" id="KW-1185">Reference proteome</keyword>
<organism evidence="1 2">
    <name type="scientific">Enhydrobacter aerosaccus</name>
    <dbReference type="NCBI Taxonomy" id="225324"/>
    <lineage>
        <taxon>Bacteria</taxon>
        <taxon>Pseudomonadati</taxon>
        <taxon>Pseudomonadota</taxon>
        <taxon>Alphaproteobacteria</taxon>
        <taxon>Hyphomicrobiales</taxon>
        <taxon>Enhydrobacter</taxon>
    </lineage>
</organism>
<reference evidence="2" key="1">
    <citation type="submission" date="2017-02" db="EMBL/GenBank/DDBJ databases">
        <authorList>
            <person name="Varghese N."/>
            <person name="Submissions S."/>
        </authorList>
    </citation>
    <scope>NUCLEOTIDE SEQUENCE [LARGE SCALE GENOMIC DNA]</scope>
    <source>
        <strain evidence="2">ATCC 27094</strain>
    </source>
</reference>
<sequence length="176" mass="19955">MVDTIDFAPEFDAPIEYMRRTREYYLALGYDNPYRWAHYVDAPFQPLRKPLKDSVLALISTAAPYQPDKGDQGPGAAYNAAAKFYTVYSGDTAVDHDTRISHIGYDRKHTTATDSNTWFPLSLMREFAQQGRFKLAPRFHGAPTNRSHRVTLETDAPEILARCRQDQVDAALLVPT</sequence>
<dbReference type="EMBL" id="FUWJ01000003">
    <property type="protein sequence ID" value="SKA02111.1"/>
    <property type="molecule type" value="Genomic_DNA"/>
</dbReference>
<gene>
    <name evidence="1" type="ORF">SAMN02745126_03176</name>
</gene>
<accession>A0A1T4QF30</accession>
<dbReference type="STRING" id="225324.SAMN02745126_03176"/>
<evidence type="ECO:0000313" key="2">
    <source>
        <dbReference type="Proteomes" id="UP000190092"/>
    </source>
</evidence>
<dbReference type="Proteomes" id="UP000190092">
    <property type="component" value="Unassembled WGS sequence"/>
</dbReference>
<dbReference type="AlphaFoldDB" id="A0A1T4QF30"/>
<evidence type="ECO:0000313" key="1">
    <source>
        <dbReference type="EMBL" id="SKA02111.1"/>
    </source>
</evidence>
<dbReference type="GO" id="GO:0050485">
    <property type="term" value="F:oxidoreductase activity, acting on X-H and Y-H to form an X-Y bond, with a disulfide as acceptor"/>
    <property type="evidence" value="ECO:0007669"/>
    <property type="project" value="InterPro"/>
</dbReference>
<proteinExistence type="predicted"/>